<dbReference type="SUPFAM" id="SSF55486">
    <property type="entry name" value="Metalloproteases ('zincins'), catalytic domain"/>
    <property type="match status" value="1"/>
</dbReference>
<dbReference type="PANTHER" id="PTHR11804:SF84">
    <property type="entry name" value="SACCHAROLYSIN"/>
    <property type="match status" value="1"/>
</dbReference>
<evidence type="ECO:0000256" key="2">
    <source>
        <dbReference type="ARBA" id="ARBA00022670"/>
    </source>
</evidence>
<evidence type="ECO:0000256" key="3">
    <source>
        <dbReference type="ARBA" id="ARBA00022723"/>
    </source>
</evidence>
<dbReference type="EC" id="3.4.24.70" evidence="8"/>
<dbReference type="GO" id="GO:0006518">
    <property type="term" value="P:peptide metabolic process"/>
    <property type="evidence" value="ECO:0007669"/>
    <property type="project" value="TreeGrafter"/>
</dbReference>
<evidence type="ECO:0000256" key="8">
    <source>
        <dbReference type="ARBA" id="ARBA00026100"/>
    </source>
</evidence>
<keyword evidence="5 9" id="KW-0862">Zinc</keyword>
<evidence type="ECO:0000313" key="12">
    <source>
        <dbReference type="EMBL" id="SAM70542.1"/>
    </source>
</evidence>
<dbReference type="InterPro" id="IPR001567">
    <property type="entry name" value="Pept_M3A_M3B_dom"/>
</dbReference>
<evidence type="ECO:0000256" key="7">
    <source>
        <dbReference type="ARBA" id="ARBA00024603"/>
    </source>
</evidence>
<feature type="domain" description="Oligopeptidase A N-terminal" evidence="11">
    <location>
        <begin position="28"/>
        <end position="145"/>
    </location>
</feature>
<dbReference type="InterPro" id="IPR045666">
    <property type="entry name" value="OpdA_N"/>
</dbReference>
<dbReference type="Gene3D" id="3.40.390.10">
    <property type="entry name" value="Collagenase (Catalytic Domain)"/>
    <property type="match status" value="1"/>
</dbReference>
<accession>A0A1C3H6U2</accession>
<dbReference type="AlphaFoldDB" id="A0A1C3H6U2"/>
<dbReference type="EMBL" id="FKLO01000073">
    <property type="protein sequence ID" value="SAM70542.1"/>
    <property type="molecule type" value="Genomic_DNA"/>
</dbReference>
<dbReference type="Pfam" id="PF19310">
    <property type="entry name" value="TOP_N"/>
    <property type="match status" value="1"/>
</dbReference>
<dbReference type="GO" id="GO:0006508">
    <property type="term" value="P:proteolysis"/>
    <property type="evidence" value="ECO:0007669"/>
    <property type="project" value="UniProtKB-KW"/>
</dbReference>
<dbReference type="InterPro" id="IPR024079">
    <property type="entry name" value="MetalloPept_cat_dom_sf"/>
</dbReference>
<dbReference type="InterPro" id="IPR034005">
    <property type="entry name" value="M3A_DCP"/>
</dbReference>
<dbReference type="InterPro" id="IPR024077">
    <property type="entry name" value="Neurolysin/TOP_dom2"/>
</dbReference>
<dbReference type="FunFam" id="3.40.390.10:FF:000009">
    <property type="entry name" value="Oligopeptidase A"/>
    <property type="match status" value="1"/>
</dbReference>
<proteinExistence type="inferred from homology"/>
<dbReference type="Proteomes" id="UP000190837">
    <property type="component" value="Unassembled WGS sequence"/>
</dbReference>
<reference evidence="13" key="1">
    <citation type="submission" date="2016-04" db="EMBL/GenBank/DDBJ databases">
        <authorList>
            <person name="Tagini F."/>
        </authorList>
    </citation>
    <scope>NUCLEOTIDE SEQUENCE [LARGE SCALE GENOMIC DNA]</scope>
    <source>
        <strain evidence="13">CHUV0807</strain>
    </source>
</reference>
<dbReference type="Pfam" id="PF01432">
    <property type="entry name" value="Peptidase_M3"/>
    <property type="match status" value="1"/>
</dbReference>
<comment type="similarity">
    <text evidence="1 9">Belongs to the peptidase M3 family.</text>
</comment>
<evidence type="ECO:0000256" key="1">
    <source>
        <dbReference type="ARBA" id="ARBA00006040"/>
    </source>
</evidence>
<gene>
    <name evidence="12" type="ORF">CHUV0807_2211</name>
</gene>
<keyword evidence="2 9" id="KW-0645">Protease</keyword>
<dbReference type="GO" id="GO:0004222">
    <property type="term" value="F:metalloendopeptidase activity"/>
    <property type="evidence" value="ECO:0007669"/>
    <property type="project" value="UniProtKB-EC"/>
</dbReference>
<organism evidence="12 13">
    <name type="scientific">Cardiobacterium hominis</name>
    <dbReference type="NCBI Taxonomy" id="2718"/>
    <lineage>
        <taxon>Bacteria</taxon>
        <taxon>Pseudomonadati</taxon>
        <taxon>Pseudomonadota</taxon>
        <taxon>Gammaproteobacteria</taxon>
        <taxon>Cardiobacteriales</taxon>
        <taxon>Cardiobacteriaceae</taxon>
        <taxon>Cardiobacterium</taxon>
    </lineage>
</organism>
<keyword evidence="6 9" id="KW-0482">Metalloprotease</keyword>
<dbReference type="RefSeq" id="WP_079541892.1">
    <property type="nucleotide sequence ID" value="NZ_FKLO01000073.1"/>
</dbReference>
<comment type="catalytic activity">
    <reaction evidence="7">
        <text>Hydrolysis of oligopeptides, with broad specificity. Gly or Ala commonly occur as P1 or P1' residues, but more distant residues are also important, as is shown by the fact that Z-Gly-Pro-Gly-|-Gly-Pro-Ala is cleaved, but not Z-(Gly)(5).</text>
        <dbReference type="EC" id="3.4.24.70"/>
    </reaction>
</comment>
<dbReference type="GO" id="GO:0046872">
    <property type="term" value="F:metal ion binding"/>
    <property type="evidence" value="ECO:0007669"/>
    <property type="project" value="UniProtKB-UniRule"/>
</dbReference>
<comment type="cofactor">
    <cofactor evidence="9">
        <name>Zn(2+)</name>
        <dbReference type="ChEBI" id="CHEBI:29105"/>
    </cofactor>
    <text evidence="9">Binds 1 zinc ion.</text>
</comment>
<dbReference type="InterPro" id="IPR045090">
    <property type="entry name" value="Pept_M3A_M3B"/>
</dbReference>
<evidence type="ECO:0000256" key="4">
    <source>
        <dbReference type="ARBA" id="ARBA00022801"/>
    </source>
</evidence>
<dbReference type="CDD" id="cd06456">
    <property type="entry name" value="M3A_DCP"/>
    <property type="match status" value="1"/>
</dbReference>
<evidence type="ECO:0000256" key="9">
    <source>
        <dbReference type="RuleBase" id="RU003435"/>
    </source>
</evidence>
<evidence type="ECO:0000256" key="5">
    <source>
        <dbReference type="ARBA" id="ARBA00022833"/>
    </source>
</evidence>
<dbReference type="Gene3D" id="1.10.1370.10">
    <property type="entry name" value="Neurolysin, domain 3"/>
    <property type="match status" value="1"/>
</dbReference>
<keyword evidence="3 9" id="KW-0479">Metal-binding</keyword>
<evidence type="ECO:0000259" key="11">
    <source>
        <dbReference type="Pfam" id="PF19310"/>
    </source>
</evidence>
<dbReference type="PANTHER" id="PTHR11804">
    <property type="entry name" value="PROTEASE M3 THIMET OLIGOPEPTIDASE-RELATED"/>
    <property type="match status" value="1"/>
</dbReference>
<protein>
    <recommendedName>
        <fullName evidence="8">oligopeptidase A</fullName>
        <ecNumber evidence="8">3.4.24.70</ecNumber>
    </recommendedName>
</protein>
<dbReference type="Gene3D" id="1.10.1370.40">
    <property type="match status" value="1"/>
</dbReference>
<evidence type="ECO:0000256" key="6">
    <source>
        <dbReference type="ARBA" id="ARBA00023049"/>
    </source>
</evidence>
<name>A0A1C3H6U2_9GAMM</name>
<feature type="domain" description="Peptidase M3A/M3B catalytic" evidence="10">
    <location>
        <begin position="222"/>
        <end position="673"/>
    </location>
</feature>
<dbReference type="GO" id="GO:0005829">
    <property type="term" value="C:cytosol"/>
    <property type="evidence" value="ECO:0007669"/>
    <property type="project" value="UniProtKB-ARBA"/>
</dbReference>
<evidence type="ECO:0000259" key="10">
    <source>
        <dbReference type="Pfam" id="PF01432"/>
    </source>
</evidence>
<sequence>MTDHNPLYQPADVPAFATIRPEHAAVIPQMLQENRAAIEDLIARGDYSWDGLIQPLERLENRLAKAVSPVAHLHAVTSTDDWRAAYEALLPELTAYASDLGQHEGLYRAIKSLRDSAAYATLSASRRKVIDDALKNFERSGIGLAPAAQARYKEISLRLAELGTQFANHVLDATNAWHLHLPDDSRLAGIPDSARALMADLARQHDEDGYRITLDAPVVIPVLTYANDRELRATVYRAYNLRASELADDGKYDNAAIIRETVALRDELAKLLGFADYAAYSVDNKMAPDSAAVIAFLEDLVAKGKAAGEADMAALREYATRALNLAELQPWDIAYAAEKQRQALYALSQEDLRPYFPISQVLQGLFTICERLFAVRFRENPALATWHADARGYDMTDADGNLRARFYLDPYARAKKRGGAWMDSAVSRFADDDALQLPVAYLVCNFTPPVGDKEACLTHQEVTTLFHEFGHGLHHMLTTVGEYSVAGINGVEWDAVEQPSQFMENFCYERDCLRLMTRHHETGEPLPDALYAKLIAAKNYQSAMALLRQMEFSLFDIRLHCAENTGKDALAVHRAVREHVAVTPAYADNRFPMSFQHIFAGGYAAGYYSYKWAEVLSADSFAAFEEEGVLNPATGARFRDEILAVGGSRPSMESFIAFRGRAPQVDALLRHSGIQQP</sequence>
<keyword evidence="4 9" id="KW-0378">Hydrolase</keyword>
<evidence type="ECO:0000313" key="13">
    <source>
        <dbReference type="Proteomes" id="UP000190837"/>
    </source>
</evidence>